<evidence type="ECO:0000313" key="2">
    <source>
        <dbReference type="Proteomes" id="UP000254647"/>
    </source>
</evidence>
<dbReference type="Proteomes" id="UP000254647">
    <property type="component" value="Unassembled WGS sequence"/>
</dbReference>
<dbReference type="EMBL" id="UFXW01000004">
    <property type="protein sequence ID" value="STC76385.1"/>
    <property type="molecule type" value="Genomic_DNA"/>
</dbReference>
<sequence length="203" mass="22298">MNFPALLHGKKPATGTISIMLTATGMKTCMKTSGRFVTFSGLASASAFSGSATAGLWKSRASGSADSAARGGEACFEGRWHWQSATARRVREYAPQDRELHRIADALQAVQKRNFWQLQAEISHRGRYCHPYSMDITVTRNSPTGQAMAADAEAAVSEALCDLAFWLYRQLENEYDWLTSDTAVDEALLINEYTFTETGLRAG</sequence>
<evidence type="ECO:0000313" key="1">
    <source>
        <dbReference type="EMBL" id="STC76385.1"/>
    </source>
</evidence>
<reference evidence="1 2" key="1">
    <citation type="submission" date="2018-06" db="EMBL/GenBank/DDBJ databases">
        <authorList>
            <consortium name="Pathogen Informatics"/>
            <person name="Doyle S."/>
        </authorList>
    </citation>
    <scope>NUCLEOTIDE SEQUENCE [LARGE SCALE GENOMIC DNA]</scope>
    <source>
        <strain evidence="1 2">NCTC10767</strain>
    </source>
</reference>
<accession>A0A376CVM4</accession>
<gene>
    <name evidence="1" type="primary">yeeU_6</name>
    <name evidence="1" type="ORF">NCTC10767_01088</name>
</gene>
<dbReference type="AlphaFoldDB" id="A0A376CVM4"/>
<proteinExistence type="predicted"/>
<organism evidence="1 2">
    <name type="scientific">Escherichia coli</name>
    <dbReference type="NCBI Taxonomy" id="562"/>
    <lineage>
        <taxon>Bacteria</taxon>
        <taxon>Pseudomonadati</taxon>
        <taxon>Pseudomonadota</taxon>
        <taxon>Gammaproteobacteria</taxon>
        <taxon>Enterobacterales</taxon>
        <taxon>Enterobacteriaceae</taxon>
        <taxon>Escherichia</taxon>
    </lineage>
</organism>
<protein>
    <submittedName>
        <fullName evidence="1">Antitoxin of the YeeV-YeeU toxin-antitoxin system</fullName>
    </submittedName>
</protein>
<name>A0A376CVM4_ECOLX</name>